<evidence type="ECO:0000313" key="1">
    <source>
        <dbReference type="EMBL" id="GFU20618.1"/>
    </source>
</evidence>
<comment type="caution">
    <text evidence="1">The sequence shown here is derived from an EMBL/GenBank/DDBJ whole genome shotgun (WGS) entry which is preliminary data.</text>
</comment>
<evidence type="ECO:0000313" key="2">
    <source>
        <dbReference type="Proteomes" id="UP000887013"/>
    </source>
</evidence>
<dbReference type="AlphaFoldDB" id="A0A8X6UKY1"/>
<keyword evidence="2" id="KW-1185">Reference proteome</keyword>
<protein>
    <submittedName>
        <fullName evidence="1">Uncharacterized protein</fullName>
    </submittedName>
</protein>
<organism evidence="1 2">
    <name type="scientific">Nephila pilipes</name>
    <name type="common">Giant wood spider</name>
    <name type="synonym">Nephila maculata</name>
    <dbReference type="NCBI Taxonomy" id="299642"/>
    <lineage>
        <taxon>Eukaryota</taxon>
        <taxon>Metazoa</taxon>
        <taxon>Ecdysozoa</taxon>
        <taxon>Arthropoda</taxon>
        <taxon>Chelicerata</taxon>
        <taxon>Arachnida</taxon>
        <taxon>Araneae</taxon>
        <taxon>Araneomorphae</taxon>
        <taxon>Entelegynae</taxon>
        <taxon>Araneoidea</taxon>
        <taxon>Nephilidae</taxon>
        <taxon>Nephila</taxon>
    </lineage>
</organism>
<accession>A0A8X6UKY1</accession>
<name>A0A8X6UKY1_NEPPI</name>
<reference evidence="1" key="1">
    <citation type="submission" date="2020-08" db="EMBL/GenBank/DDBJ databases">
        <title>Multicomponent nature underlies the extraordinary mechanical properties of spider dragline silk.</title>
        <authorList>
            <person name="Kono N."/>
            <person name="Nakamura H."/>
            <person name="Mori M."/>
            <person name="Yoshida Y."/>
            <person name="Ohtoshi R."/>
            <person name="Malay A.D."/>
            <person name="Moran D.A.P."/>
            <person name="Tomita M."/>
            <person name="Numata K."/>
            <person name="Arakawa K."/>
        </authorList>
    </citation>
    <scope>NUCLEOTIDE SEQUENCE</scope>
</reference>
<proteinExistence type="predicted"/>
<dbReference type="EMBL" id="BMAW01031315">
    <property type="protein sequence ID" value="GFU20618.1"/>
    <property type="molecule type" value="Genomic_DNA"/>
</dbReference>
<sequence length="87" mass="9284">MTLNTSQEIYAVLPNVTKYNCGAEKKRTGGGLMTSAILIAADEIGVNGTKRRVDDLTIPHVDLNAQLNPQCAAATLFPTMSYIGNNS</sequence>
<gene>
    <name evidence="1" type="ORF">NPIL_435921</name>
</gene>
<dbReference type="Proteomes" id="UP000887013">
    <property type="component" value="Unassembled WGS sequence"/>
</dbReference>